<evidence type="ECO:0000313" key="3">
    <source>
        <dbReference type="Proteomes" id="UP000650485"/>
    </source>
</evidence>
<evidence type="ECO:0000259" key="1">
    <source>
        <dbReference type="PROSITE" id="PS50944"/>
    </source>
</evidence>
<dbReference type="InterPro" id="IPR022687">
    <property type="entry name" value="HTH_DTXR"/>
</dbReference>
<dbReference type="InterPro" id="IPR036390">
    <property type="entry name" value="WH_DNA-bd_sf"/>
</dbReference>
<protein>
    <submittedName>
        <fullName evidence="2">FeoA domain-containing protein</fullName>
    </submittedName>
</protein>
<dbReference type="InterPro" id="IPR036421">
    <property type="entry name" value="Fe_dep_repressor_sf"/>
</dbReference>
<dbReference type="GO" id="GO:0046983">
    <property type="term" value="F:protein dimerization activity"/>
    <property type="evidence" value="ECO:0007669"/>
    <property type="project" value="InterPro"/>
</dbReference>
<organism evidence="2 3">
    <name type="scientific">Weissella confusa</name>
    <name type="common">Lactobacillus confusus</name>
    <dbReference type="NCBI Taxonomy" id="1583"/>
    <lineage>
        <taxon>Bacteria</taxon>
        <taxon>Bacillati</taxon>
        <taxon>Bacillota</taxon>
        <taxon>Bacilli</taxon>
        <taxon>Lactobacillales</taxon>
        <taxon>Lactobacillaceae</taxon>
        <taxon>Weissella</taxon>
    </lineage>
</organism>
<sequence>MFSKEIQIEAVSMYLKGVPPVEIRRKSNYNYEPDKLRTLRAANDGETVTLNSFTEDLELLQYVETVGVTLGSTWTIKERLPFDGPLVLTDGQRQTALRLIRSHRLIETFGATKLGLSISEAHFNADNLDHDADDEFVNALEKFLDYPKYSPHGLLIPDAVSKTQYLQTILELSGGDDDSKISNNQIADHLNVTPSSVSNMLAKLQEAGEVDVVPYYGVTLTEPGMSASKTSNLVVIPPVRYQQIKHIPYFIF</sequence>
<dbReference type="InterPro" id="IPR050536">
    <property type="entry name" value="DtxR_MntR_Metal-Reg"/>
</dbReference>
<dbReference type="InterPro" id="IPR001367">
    <property type="entry name" value="Fe_dep_repressor"/>
</dbReference>
<dbReference type="Gene3D" id="2.30.30.90">
    <property type="match status" value="1"/>
</dbReference>
<dbReference type="PROSITE" id="PS50944">
    <property type="entry name" value="HTH_DTXR"/>
    <property type="match status" value="1"/>
</dbReference>
<dbReference type="InterPro" id="IPR036388">
    <property type="entry name" value="WH-like_DNA-bd_sf"/>
</dbReference>
<dbReference type="GO" id="GO:0046914">
    <property type="term" value="F:transition metal ion binding"/>
    <property type="evidence" value="ECO:0007669"/>
    <property type="project" value="InterPro"/>
</dbReference>
<dbReference type="EMBL" id="JACSZT010000021">
    <property type="protein sequence ID" value="MBC6499693.1"/>
    <property type="molecule type" value="Genomic_DNA"/>
</dbReference>
<feature type="domain" description="HTH dtxR-type" evidence="1">
    <location>
        <begin position="165"/>
        <end position="221"/>
    </location>
</feature>
<dbReference type="AlphaFoldDB" id="A0A923NJ64"/>
<dbReference type="Pfam" id="PF02742">
    <property type="entry name" value="Fe_dep_repr_C"/>
    <property type="match status" value="1"/>
</dbReference>
<reference evidence="2" key="1">
    <citation type="submission" date="2020-08" db="EMBL/GenBank/DDBJ databases">
        <title>Complete genome sequence of Weissella confusa strain FS54 provides insights into metabolic potential.</title>
        <authorList>
            <person name="Fhoula I."/>
            <person name="Najjari A."/>
            <person name="Lekired A."/>
            <person name="Bessrour-Aouam N."/>
            <person name="Jaballah S."/>
            <person name="Klibi N."/>
            <person name="Ouzari H.-I."/>
        </authorList>
    </citation>
    <scope>NUCLEOTIDE SEQUENCE</scope>
    <source>
        <strain evidence="2">FS54</strain>
    </source>
</reference>
<dbReference type="PANTHER" id="PTHR33238">
    <property type="entry name" value="IRON (METAL) DEPENDENT REPRESSOR, DTXR FAMILY"/>
    <property type="match status" value="1"/>
</dbReference>
<dbReference type="Proteomes" id="UP000650485">
    <property type="component" value="Unassembled WGS sequence"/>
</dbReference>
<dbReference type="GO" id="GO:0003677">
    <property type="term" value="F:DNA binding"/>
    <property type="evidence" value="ECO:0007669"/>
    <property type="project" value="InterPro"/>
</dbReference>
<accession>A0A923NJ64</accession>
<name>A0A923NJ64_WEICO</name>
<dbReference type="Pfam" id="PF01325">
    <property type="entry name" value="Fe_dep_repress"/>
    <property type="match status" value="1"/>
</dbReference>
<proteinExistence type="predicted"/>
<comment type="caution">
    <text evidence="2">The sequence shown here is derived from an EMBL/GenBank/DDBJ whole genome shotgun (WGS) entry which is preliminary data.</text>
</comment>
<dbReference type="SUPFAM" id="SSF47979">
    <property type="entry name" value="Iron-dependent repressor protein, dimerization domain"/>
    <property type="match status" value="1"/>
</dbReference>
<dbReference type="PANTHER" id="PTHR33238:SF7">
    <property type="entry name" value="IRON-DEPENDENT TRANSCRIPTIONAL REGULATOR"/>
    <property type="match status" value="1"/>
</dbReference>
<dbReference type="SUPFAM" id="SSF46785">
    <property type="entry name" value="Winged helix' DNA-binding domain"/>
    <property type="match status" value="1"/>
</dbReference>
<evidence type="ECO:0000313" key="2">
    <source>
        <dbReference type="EMBL" id="MBC6499693.1"/>
    </source>
</evidence>
<dbReference type="InterPro" id="IPR038157">
    <property type="entry name" value="FeoA_core_dom"/>
</dbReference>
<dbReference type="Gene3D" id="1.10.60.10">
    <property type="entry name" value="Iron dependent repressor, metal binding and dimerisation domain"/>
    <property type="match status" value="1"/>
</dbReference>
<dbReference type="Gene3D" id="1.10.10.10">
    <property type="entry name" value="Winged helix-like DNA-binding domain superfamily/Winged helix DNA-binding domain"/>
    <property type="match status" value="1"/>
</dbReference>
<gene>
    <name evidence="2" type="ORF">H7R52_16315</name>
</gene>